<dbReference type="PANTHER" id="PTHR47691:SF3">
    <property type="entry name" value="HTH-TYPE TRANSCRIPTIONAL REGULATOR RV0890C-RELATED"/>
    <property type="match status" value="1"/>
</dbReference>
<evidence type="ECO:0000313" key="3">
    <source>
        <dbReference type="Proteomes" id="UP000308349"/>
    </source>
</evidence>
<reference evidence="2 3" key="1">
    <citation type="submission" date="2019-05" db="EMBL/GenBank/DDBJ databases">
        <title>Genomes sequences of two Nocardia cyriacigeorgica environmental isolates, type strains Nocardia asteroides ATCC 19247 and Nocardia cyriacigeorgica DSM 44484.</title>
        <authorList>
            <person name="Vautrin F."/>
            <person name="Bergeron E."/>
            <person name="Dubost A."/>
            <person name="Abrouk D."/>
            <person name="Rodriguez Nava V."/>
            <person name="Pujic P."/>
        </authorList>
    </citation>
    <scope>NUCLEOTIDE SEQUENCE [LARGE SCALE GENOMIC DNA]</scope>
    <source>
        <strain evidence="2 3">EML 1456</strain>
    </source>
</reference>
<dbReference type="Gene3D" id="1.10.10.10">
    <property type="entry name" value="Winged helix-like DNA-binding domain superfamily/Winged helix DNA-binding domain"/>
    <property type="match status" value="1"/>
</dbReference>
<name>A0A5R8PFW4_9NOCA</name>
<dbReference type="PANTHER" id="PTHR47691">
    <property type="entry name" value="REGULATOR-RELATED"/>
    <property type="match status" value="1"/>
</dbReference>
<feature type="domain" description="HTH luxR-type" evidence="1">
    <location>
        <begin position="757"/>
        <end position="822"/>
    </location>
</feature>
<accession>A0A5R8PFW4</accession>
<sequence>MGPVAAYSGEVFFRRGVHRLIYVHMVVLPVSDGVLSESAHEFLGVSEFVGRTAELARLEDLLAGDARLITLVGPGGIGKTRLAAEALRRMPHDQRQPVYWARLAEVERDDHLADEDVVRSVMRTDGTDPSEWDLLMSTFSDATASDERRILVLDNCEHVLRSVGRVITKLLATAPALTILATSREPIGWIDEYILTVPPLAPGQSLALLRQRAERTGRPIPDDPEQLEIAGQICRHVDHSPLFVRLAAARLRHQPPAMVLAELTGDLDDKRMRWSHGVRVGNEQRHRGVYDVIAWSYDLCGPEEKLLLERLSVFAAGYETDGADAVRNGIELADAVAVCADATLSPGAVEYLLERLAERSLLSTHQTAESVRWYLVESVRVFARDRLQRRDPAEATRMADRHRCYYRDRVVVGADDWFGPRERAWVHWVRTAWDNILLAIDTGLDDPETAVVALETAAVLLATWIPSIRCGGWAVTRLTERALEAARTSSPAGIRHRVRASAMLAWNAIWQGRNEYAARLLDECVTLCRTGADSQVPWRDTIDTDTGLPAPVEWTWGLELMLVRRDPRAIGVLDRARRKYADAGDHAGEEGSDMFLALCRAALGSRAAALDSSARYLERSMSSGSDLAKAWAQITRSVALAKHGSAREALELIDALPAGQRRTSDSWTAIWAVAARIIAKAQLLRAERERRAAVAMATEIARMVGSFEEFDRTMGVAVAALPLVAAELRVAMEVASAAFGEEPLGAEGPGEQPAPPRSRLWDTLSRAERDVAILAAAGWPNSAIASRRQSSVRTVDAQVAGIRQKLMISSRNEIAAHVPAELAERVREEAGQRPQRPRRTRGR</sequence>
<dbReference type="SUPFAM" id="SSF52540">
    <property type="entry name" value="P-loop containing nucleoside triphosphate hydrolases"/>
    <property type="match status" value="1"/>
</dbReference>
<dbReference type="OrthoDB" id="4492918at2"/>
<protein>
    <submittedName>
        <fullName evidence="2">LuxR family transcriptional regulator</fullName>
    </submittedName>
</protein>
<gene>
    <name evidence="2" type="ORF">FEK35_10785</name>
</gene>
<proteinExistence type="predicted"/>
<dbReference type="Gene3D" id="3.40.50.300">
    <property type="entry name" value="P-loop containing nucleotide triphosphate hydrolases"/>
    <property type="match status" value="1"/>
</dbReference>
<comment type="caution">
    <text evidence="2">The sequence shown here is derived from an EMBL/GenBank/DDBJ whole genome shotgun (WGS) entry which is preliminary data.</text>
</comment>
<dbReference type="InterPro" id="IPR041664">
    <property type="entry name" value="AAA_16"/>
</dbReference>
<dbReference type="PROSITE" id="PS50043">
    <property type="entry name" value="HTH_LUXR_2"/>
    <property type="match status" value="1"/>
</dbReference>
<dbReference type="GO" id="GO:0003677">
    <property type="term" value="F:DNA binding"/>
    <property type="evidence" value="ECO:0007669"/>
    <property type="project" value="InterPro"/>
</dbReference>
<dbReference type="InterPro" id="IPR036388">
    <property type="entry name" value="WH-like_DNA-bd_sf"/>
</dbReference>
<dbReference type="Pfam" id="PF00196">
    <property type="entry name" value="GerE"/>
    <property type="match status" value="1"/>
</dbReference>
<dbReference type="InterPro" id="IPR016032">
    <property type="entry name" value="Sig_transdc_resp-reg_C-effctor"/>
</dbReference>
<evidence type="ECO:0000259" key="1">
    <source>
        <dbReference type="PROSITE" id="PS50043"/>
    </source>
</evidence>
<dbReference type="SUPFAM" id="SSF46894">
    <property type="entry name" value="C-terminal effector domain of the bipartite response regulators"/>
    <property type="match status" value="1"/>
</dbReference>
<dbReference type="EMBL" id="VBUU01000008">
    <property type="protein sequence ID" value="TLG12399.1"/>
    <property type="molecule type" value="Genomic_DNA"/>
</dbReference>
<dbReference type="Pfam" id="PF13191">
    <property type="entry name" value="AAA_16"/>
    <property type="match status" value="1"/>
</dbReference>
<dbReference type="InterPro" id="IPR027417">
    <property type="entry name" value="P-loop_NTPase"/>
</dbReference>
<dbReference type="AlphaFoldDB" id="A0A5R8PFW4"/>
<dbReference type="GO" id="GO:0006355">
    <property type="term" value="P:regulation of DNA-templated transcription"/>
    <property type="evidence" value="ECO:0007669"/>
    <property type="project" value="InterPro"/>
</dbReference>
<dbReference type="SMART" id="SM00421">
    <property type="entry name" value="HTH_LUXR"/>
    <property type="match status" value="1"/>
</dbReference>
<dbReference type="Proteomes" id="UP000308349">
    <property type="component" value="Unassembled WGS sequence"/>
</dbReference>
<evidence type="ECO:0000313" key="2">
    <source>
        <dbReference type="EMBL" id="TLG12399.1"/>
    </source>
</evidence>
<organism evidence="2 3">
    <name type="scientific">Nocardia cyriacigeorgica</name>
    <dbReference type="NCBI Taxonomy" id="135487"/>
    <lineage>
        <taxon>Bacteria</taxon>
        <taxon>Bacillati</taxon>
        <taxon>Actinomycetota</taxon>
        <taxon>Actinomycetes</taxon>
        <taxon>Mycobacteriales</taxon>
        <taxon>Nocardiaceae</taxon>
        <taxon>Nocardia</taxon>
    </lineage>
</organism>
<dbReference type="InterPro" id="IPR000792">
    <property type="entry name" value="Tscrpt_reg_LuxR_C"/>
</dbReference>